<proteinExistence type="inferred from homology"/>
<dbReference type="Gene3D" id="3.30.420.360">
    <property type="match status" value="1"/>
</dbReference>
<feature type="domain" description="Acylphosphatase-like" evidence="10">
    <location>
        <begin position="16"/>
        <end position="102"/>
    </location>
</feature>
<keyword evidence="6" id="KW-0862">Zinc</keyword>
<dbReference type="InterPro" id="IPR051060">
    <property type="entry name" value="Carbamoyltrans_HypF-like"/>
</dbReference>
<dbReference type="InterPro" id="IPR004421">
    <property type="entry name" value="Carbamoyltransferase_HypF"/>
</dbReference>
<keyword evidence="9" id="KW-0378">Hydrolase</keyword>
<sequence length="780" mass="86447">MNLLLNSPLITPNLSRLSITVCGAVQGVGFRPFIYRLATELELNGWVNNSAQGVFIEVEGTQEKLETFLLRLEREKPAISFIQSLESTWLEPVGFTQFEIRPSVAGAKTAVVLPDIATCPDCLQEIFDPQNRRYRYPFTNCTNCGPRYTIIRGLPYDRANTSMQEFKMCPDCQAEYENPLNRRFHAQPNACPNCGPQLQCWKGWGEVLATGDRALKDAISTVNRGQILAVKGLGGFHLMVDAGNSAAVRRLRRCKHREEKPFAVMYPSLEQVRQECQVTAIEERLLRSPECPIVLLRRLSNSYNQIAPEVAPDNPYLGVMLPYTPLHHLLLAGLGKPVVATSGNLSDEPICIDEWEARDRLKDIADKFLVHNRPIVRAVDDSVVRVVAGREMVMRRARGYAPLPISLKVTPDSPPSPPPILAVGAHLKSAIAIGVFPQIFVSQHIGDLETPQAFQAFQEATASLQQLYEATPQVVARDAHPDYRSTRFAEGLALPQIAVQHHYAHVLACMAENQLLEETVLGVAWDGTGYGLDGTIWGGEFLRVSPQSWDRVAHFRTFPLLGGDKAVKEPRRVALGLLYEVLGNRLFTPGVTHNYQHILEAFTPVELTLLRSMLEKQINTPVTSSVGRLFDGVAAIAGLKSQISFEGQAATALEFALEGWTTQESYPLPLQTGDGVAIADWEPTILAILRDVGDRLPRGIISAKFHNTLVNSILAVAQWVGEERVVITGGCFQNAYLTEQVIHQLKLKGFRPYWHQRIPPNDGGIALGQGVAAYRNLTQE</sequence>
<name>A0ABT2N7R0_9CYAN</name>
<dbReference type="Proteomes" id="UP001525961">
    <property type="component" value="Unassembled WGS sequence"/>
</dbReference>
<dbReference type="Pfam" id="PF17788">
    <property type="entry name" value="HypF_C"/>
    <property type="match status" value="1"/>
</dbReference>
<dbReference type="EMBL" id="JAMXFA010000006">
    <property type="protein sequence ID" value="MCT7977316.1"/>
    <property type="molecule type" value="Genomic_DNA"/>
</dbReference>
<dbReference type="SUPFAM" id="SSF55821">
    <property type="entry name" value="YrdC/RibB"/>
    <property type="match status" value="1"/>
</dbReference>
<dbReference type="PIRSF" id="PIRSF006256">
    <property type="entry name" value="CMPcnvr_hdrg_mat"/>
    <property type="match status" value="1"/>
</dbReference>
<evidence type="ECO:0000256" key="5">
    <source>
        <dbReference type="ARBA" id="ARBA00022771"/>
    </source>
</evidence>
<dbReference type="NCBIfam" id="TIGR00143">
    <property type="entry name" value="hypF"/>
    <property type="match status" value="1"/>
</dbReference>
<evidence type="ECO:0000256" key="2">
    <source>
        <dbReference type="ARBA" id="ARBA00008097"/>
    </source>
</evidence>
<feature type="active site" evidence="9">
    <location>
        <position position="49"/>
    </location>
</feature>
<dbReference type="GO" id="GO:0016874">
    <property type="term" value="F:ligase activity"/>
    <property type="evidence" value="ECO:0007669"/>
    <property type="project" value="UniProtKB-KW"/>
</dbReference>
<organism evidence="12 13">
    <name type="scientific">Laspinema olomoucense D3b</name>
    <dbReference type="NCBI Taxonomy" id="2953688"/>
    <lineage>
        <taxon>Bacteria</taxon>
        <taxon>Bacillati</taxon>
        <taxon>Cyanobacteriota</taxon>
        <taxon>Cyanophyceae</taxon>
        <taxon>Oscillatoriophycideae</taxon>
        <taxon>Oscillatoriales</taxon>
        <taxon>Laspinemataceae</taxon>
        <taxon>Laspinema</taxon>
        <taxon>Laspinema olomoucense</taxon>
    </lineage>
</organism>
<dbReference type="Pfam" id="PF01300">
    <property type="entry name" value="Sua5_yciO_yrdC"/>
    <property type="match status" value="1"/>
</dbReference>
<evidence type="ECO:0000256" key="6">
    <source>
        <dbReference type="ARBA" id="ARBA00022833"/>
    </source>
</evidence>
<dbReference type="PROSITE" id="PS00150">
    <property type="entry name" value="ACYLPHOSPHATASE_1"/>
    <property type="match status" value="1"/>
</dbReference>
<evidence type="ECO:0000313" key="13">
    <source>
        <dbReference type="Proteomes" id="UP001525961"/>
    </source>
</evidence>
<gene>
    <name evidence="12" type="primary">hypF</name>
    <name evidence="12" type="ORF">NG792_06330</name>
</gene>
<dbReference type="Pfam" id="PF22521">
    <property type="entry name" value="HypF_C_2"/>
    <property type="match status" value="1"/>
</dbReference>
<evidence type="ECO:0000259" key="10">
    <source>
        <dbReference type="PROSITE" id="PS51160"/>
    </source>
</evidence>
<protein>
    <recommendedName>
        <fullName evidence="8">Carbamoyltransferase</fullName>
        <ecNumber evidence="8">6.2.-.-</ecNumber>
    </recommendedName>
</protein>
<dbReference type="InterPro" id="IPR001792">
    <property type="entry name" value="Acylphosphatase-like_dom"/>
</dbReference>
<dbReference type="InterPro" id="IPR055128">
    <property type="entry name" value="HypF_C_2"/>
</dbReference>
<dbReference type="Pfam" id="PF00708">
    <property type="entry name" value="Acylphosphatase"/>
    <property type="match status" value="1"/>
</dbReference>
<keyword evidence="5" id="KW-0863">Zinc-finger</keyword>
<dbReference type="PANTHER" id="PTHR42959:SF1">
    <property type="entry name" value="CARBAMOYLTRANSFERASE HYPF"/>
    <property type="match status" value="1"/>
</dbReference>
<dbReference type="Gene3D" id="3.90.870.50">
    <property type="match status" value="1"/>
</dbReference>
<dbReference type="EC" id="6.2.-.-" evidence="8"/>
<dbReference type="InterPro" id="IPR011125">
    <property type="entry name" value="Znf_HypF"/>
</dbReference>
<dbReference type="RefSeq" id="WP_261200699.1">
    <property type="nucleotide sequence ID" value="NZ_JAMXFA010000006.1"/>
</dbReference>
<dbReference type="PANTHER" id="PTHR42959">
    <property type="entry name" value="CARBAMOYLTRANSFERASE"/>
    <property type="match status" value="1"/>
</dbReference>
<comment type="pathway">
    <text evidence="1">Protein modification; [NiFe] hydrogenase maturation.</text>
</comment>
<evidence type="ECO:0000256" key="7">
    <source>
        <dbReference type="ARBA" id="ARBA00048220"/>
    </source>
</evidence>
<keyword evidence="4" id="KW-0479">Metal-binding</keyword>
<keyword evidence="13" id="KW-1185">Reference proteome</keyword>
<dbReference type="PROSITE" id="PS51160">
    <property type="entry name" value="ACYLPHOSPHATASE_3"/>
    <property type="match status" value="1"/>
</dbReference>
<evidence type="ECO:0000256" key="4">
    <source>
        <dbReference type="ARBA" id="ARBA00022723"/>
    </source>
</evidence>
<comment type="caution">
    <text evidence="12">The sequence shown here is derived from an EMBL/GenBank/DDBJ whole genome shotgun (WGS) entry which is preliminary data.</text>
</comment>
<evidence type="ECO:0000256" key="3">
    <source>
        <dbReference type="ARBA" id="ARBA00022598"/>
    </source>
</evidence>
<dbReference type="InterPro" id="IPR006070">
    <property type="entry name" value="Sua5-like_dom"/>
</dbReference>
<dbReference type="PROSITE" id="PS51163">
    <property type="entry name" value="YRDC"/>
    <property type="match status" value="1"/>
</dbReference>
<evidence type="ECO:0000256" key="9">
    <source>
        <dbReference type="PROSITE-ProRule" id="PRU00520"/>
    </source>
</evidence>
<dbReference type="InterPro" id="IPR017968">
    <property type="entry name" value="Acylphosphatase_CS"/>
</dbReference>
<feature type="active site" evidence="9">
    <location>
        <position position="31"/>
    </location>
</feature>
<comment type="catalytic activity">
    <reaction evidence="7">
        <text>C-terminal L-cysteinyl-[HypE protein] + carbamoyl phosphate + ATP + H2O = C-terminal S-carboxamide-L-cysteinyl-[HypE protein] + AMP + phosphate + diphosphate + H(+)</text>
        <dbReference type="Rhea" id="RHEA:55636"/>
        <dbReference type="Rhea" id="RHEA-COMP:14247"/>
        <dbReference type="Rhea" id="RHEA-COMP:14392"/>
        <dbReference type="ChEBI" id="CHEBI:15377"/>
        <dbReference type="ChEBI" id="CHEBI:15378"/>
        <dbReference type="ChEBI" id="CHEBI:30616"/>
        <dbReference type="ChEBI" id="CHEBI:33019"/>
        <dbReference type="ChEBI" id="CHEBI:43474"/>
        <dbReference type="ChEBI" id="CHEBI:58228"/>
        <dbReference type="ChEBI" id="CHEBI:76913"/>
        <dbReference type="ChEBI" id="CHEBI:139126"/>
        <dbReference type="ChEBI" id="CHEBI:456215"/>
    </reaction>
</comment>
<reference evidence="12 13" key="1">
    <citation type="journal article" date="2022" name="Front. Microbiol.">
        <title>High genomic differentiation and limited gene flow indicate recent cryptic speciation within the genus Laspinema (cyanobacteria).</title>
        <authorList>
            <person name="Stanojkovic A."/>
            <person name="Skoupy S."/>
            <person name="Skaloud P."/>
            <person name="Dvorak P."/>
        </authorList>
    </citation>
    <scope>NUCLEOTIDE SEQUENCE [LARGE SCALE GENOMIC DNA]</scope>
    <source>
        <strain evidence="12 13">D3b</strain>
    </source>
</reference>
<dbReference type="InterPro" id="IPR036046">
    <property type="entry name" value="Acylphosphatase-like_dom_sf"/>
</dbReference>
<dbReference type="InterPro" id="IPR017945">
    <property type="entry name" value="DHBP_synth_RibB-like_a/b_dom"/>
</dbReference>
<evidence type="ECO:0000313" key="12">
    <source>
        <dbReference type="EMBL" id="MCT7977316.1"/>
    </source>
</evidence>
<dbReference type="SUPFAM" id="SSF54975">
    <property type="entry name" value="Acylphosphatase/BLUF domain-like"/>
    <property type="match status" value="1"/>
</dbReference>
<keyword evidence="3 12" id="KW-0436">Ligase</keyword>
<feature type="domain" description="YrdC-like" evidence="11">
    <location>
        <begin position="212"/>
        <end position="399"/>
    </location>
</feature>
<accession>A0ABT2N7R0</accession>
<comment type="catalytic activity">
    <reaction evidence="9">
        <text>an acyl phosphate + H2O = a carboxylate + phosphate + H(+)</text>
        <dbReference type="Rhea" id="RHEA:14965"/>
        <dbReference type="ChEBI" id="CHEBI:15377"/>
        <dbReference type="ChEBI" id="CHEBI:15378"/>
        <dbReference type="ChEBI" id="CHEBI:29067"/>
        <dbReference type="ChEBI" id="CHEBI:43474"/>
        <dbReference type="ChEBI" id="CHEBI:59918"/>
        <dbReference type="EC" id="3.6.1.7"/>
    </reaction>
</comment>
<dbReference type="Gene3D" id="3.30.110.120">
    <property type="match status" value="1"/>
</dbReference>
<dbReference type="Gene3D" id="3.30.420.40">
    <property type="match status" value="1"/>
</dbReference>
<evidence type="ECO:0000259" key="11">
    <source>
        <dbReference type="PROSITE" id="PS51163"/>
    </source>
</evidence>
<dbReference type="Pfam" id="PF07503">
    <property type="entry name" value="zf-HYPF"/>
    <property type="match status" value="2"/>
</dbReference>
<evidence type="ECO:0000256" key="1">
    <source>
        <dbReference type="ARBA" id="ARBA00004711"/>
    </source>
</evidence>
<dbReference type="InterPro" id="IPR041440">
    <property type="entry name" value="HypF_C"/>
</dbReference>
<comment type="similarity">
    <text evidence="2 8">Belongs to the carbamoyltransferase HypF family.</text>
</comment>
<evidence type="ECO:0000256" key="8">
    <source>
        <dbReference type="PIRNR" id="PIRNR006256"/>
    </source>
</evidence>